<name>A0A2W5VE51_9BACT</name>
<dbReference type="EMBL" id="QFQP01000025">
    <property type="protein sequence ID" value="PZR08411.1"/>
    <property type="molecule type" value="Genomic_DNA"/>
</dbReference>
<keyword evidence="1" id="KW-0812">Transmembrane</keyword>
<evidence type="ECO:0000313" key="3">
    <source>
        <dbReference type="Proteomes" id="UP000249061"/>
    </source>
</evidence>
<evidence type="ECO:0000313" key="2">
    <source>
        <dbReference type="EMBL" id="PZR08411.1"/>
    </source>
</evidence>
<reference evidence="2 3" key="1">
    <citation type="submission" date="2017-08" db="EMBL/GenBank/DDBJ databases">
        <title>Infants hospitalized years apart are colonized by the same room-sourced microbial strains.</title>
        <authorList>
            <person name="Brooks B."/>
            <person name="Olm M.R."/>
            <person name="Firek B.A."/>
            <person name="Baker R."/>
            <person name="Thomas B.C."/>
            <person name="Morowitz M.J."/>
            <person name="Banfield J.F."/>
        </authorList>
    </citation>
    <scope>NUCLEOTIDE SEQUENCE [LARGE SCALE GENOMIC DNA]</scope>
    <source>
        <strain evidence="2">S2_003_000_R2_14</strain>
    </source>
</reference>
<keyword evidence="1" id="KW-1133">Transmembrane helix</keyword>
<sequence>MMSSVLAALALTVSSAEPSSSKVVDSVLIGLGGVAATAAYTTGAFLTGDRPGGHALAVAGGAVSLGTVGMSVGLLINRSRKDPGSLVAYILTPLLAGLAGAAIGGVSAYFSAQNAGPGRTATHGVVIGLILIDAFVFELARNLD</sequence>
<gene>
    <name evidence="2" type="ORF">DI536_24850</name>
</gene>
<proteinExistence type="predicted"/>
<organism evidence="2 3">
    <name type="scientific">Archangium gephyra</name>
    <dbReference type="NCBI Taxonomy" id="48"/>
    <lineage>
        <taxon>Bacteria</taxon>
        <taxon>Pseudomonadati</taxon>
        <taxon>Myxococcota</taxon>
        <taxon>Myxococcia</taxon>
        <taxon>Myxococcales</taxon>
        <taxon>Cystobacterineae</taxon>
        <taxon>Archangiaceae</taxon>
        <taxon>Archangium</taxon>
    </lineage>
</organism>
<dbReference type="AlphaFoldDB" id="A0A2W5VE51"/>
<evidence type="ECO:0000256" key="1">
    <source>
        <dbReference type="SAM" id="Phobius"/>
    </source>
</evidence>
<comment type="caution">
    <text evidence="2">The sequence shown here is derived from an EMBL/GenBank/DDBJ whole genome shotgun (WGS) entry which is preliminary data.</text>
</comment>
<protein>
    <submittedName>
        <fullName evidence="2">Uncharacterized protein</fullName>
    </submittedName>
</protein>
<dbReference type="Proteomes" id="UP000249061">
    <property type="component" value="Unassembled WGS sequence"/>
</dbReference>
<accession>A0A2W5VE51</accession>
<feature type="transmembrane region" description="Helical" evidence="1">
    <location>
        <begin position="55"/>
        <end position="76"/>
    </location>
</feature>
<feature type="transmembrane region" description="Helical" evidence="1">
    <location>
        <begin position="88"/>
        <end position="110"/>
    </location>
</feature>
<feature type="transmembrane region" description="Helical" evidence="1">
    <location>
        <begin position="122"/>
        <end position="140"/>
    </location>
</feature>
<feature type="transmembrane region" description="Helical" evidence="1">
    <location>
        <begin position="26"/>
        <end position="48"/>
    </location>
</feature>
<keyword evidence="1" id="KW-0472">Membrane</keyword>